<evidence type="ECO:0000259" key="1">
    <source>
        <dbReference type="Pfam" id="PF03358"/>
    </source>
</evidence>
<name>A0A511N2Z8_DEIC1</name>
<proteinExistence type="predicted"/>
<dbReference type="PANTHER" id="PTHR30543:SF21">
    <property type="entry name" value="NAD(P)H-DEPENDENT FMN REDUCTASE LOT6"/>
    <property type="match status" value="1"/>
</dbReference>
<dbReference type="RefSeq" id="WP_146884686.1">
    <property type="nucleotide sequence ID" value="NZ_BJXB01000010.1"/>
</dbReference>
<dbReference type="OrthoDB" id="9806724at2"/>
<comment type="caution">
    <text evidence="2">The sequence shown here is derived from an EMBL/GenBank/DDBJ whole genome shotgun (WGS) entry which is preliminary data.</text>
</comment>
<sequence>MFKVLGVSGSLRRASVNTAILRAAADLAPAHLQVVLFEGLGDLPLFNPDLEEEPFEAVLRWREALSGCDAVLISSPEYAHGVTGVIKNALDWVVGTAEFENKPTAVLNAATRSVFAPPALKGTLQVMGAHLVEKASITLGLPSNRLTCEDIRTHPEFSRLLREVLQELEQSTLQREPLPY</sequence>
<dbReference type="InterPro" id="IPR050712">
    <property type="entry name" value="NAD(P)H-dep_reductase"/>
</dbReference>
<reference evidence="2 3" key="1">
    <citation type="submission" date="2019-07" db="EMBL/GenBank/DDBJ databases">
        <title>Whole genome shotgun sequence of Deinococcus cellulosilyticus NBRC 106333.</title>
        <authorList>
            <person name="Hosoyama A."/>
            <person name="Uohara A."/>
            <person name="Ohji S."/>
            <person name="Ichikawa N."/>
        </authorList>
    </citation>
    <scope>NUCLEOTIDE SEQUENCE [LARGE SCALE GENOMIC DNA]</scope>
    <source>
        <strain evidence="2 3">NBRC 106333</strain>
    </source>
</reference>
<dbReference type="GO" id="GO:0010181">
    <property type="term" value="F:FMN binding"/>
    <property type="evidence" value="ECO:0007669"/>
    <property type="project" value="TreeGrafter"/>
</dbReference>
<evidence type="ECO:0000313" key="3">
    <source>
        <dbReference type="Proteomes" id="UP000321306"/>
    </source>
</evidence>
<dbReference type="SUPFAM" id="SSF52218">
    <property type="entry name" value="Flavoproteins"/>
    <property type="match status" value="1"/>
</dbReference>
<dbReference type="GO" id="GO:0016491">
    <property type="term" value="F:oxidoreductase activity"/>
    <property type="evidence" value="ECO:0007669"/>
    <property type="project" value="InterPro"/>
</dbReference>
<dbReference type="Pfam" id="PF03358">
    <property type="entry name" value="FMN_red"/>
    <property type="match status" value="1"/>
</dbReference>
<dbReference type="PANTHER" id="PTHR30543">
    <property type="entry name" value="CHROMATE REDUCTASE"/>
    <property type="match status" value="1"/>
</dbReference>
<protein>
    <submittedName>
        <fullName evidence="2">NAD(P)H-dependent oxidoreductase</fullName>
    </submittedName>
</protein>
<dbReference type="AlphaFoldDB" id="A0A511N2Z8"/>
<dbReference type="EMBL" id="BJXB01000010">
    <property type="protein sequence ID" value="GEM46877.1"/>
    <property type="molecule type" value="Genomic_DNA"/>
</dbReference>
<keyword evidence="3" id="KW-1185">Reference proteome</keyword>
<accession>A0A511N2Z8</accession>
<dbReference type="Proteomes" id="UP000321306">
    <property type="component" value="Unassembled WGS sequence"/>
</dbReference>
<dbReference type="InterPro" id="IPR029039">
    <property type="entry name" value="Flavoprotein-like_sf"/>
</dbReference>
<evidence type="ECO:0000313" key="2">
    <source>
        <dbReference type="EMBL" id="GEM46877.1"/>
    </source>
</evidence>
<gene>
    <name evidence="2" type="ORF">DC3_25120</name>
</gene>
<dbReference type="GO" id="GO:0005829">
    <property type="term" value="C:cytosol"/>
    <property type="evidence" value="ECO:0007669"/>
    <property type="project" value="TreeGrafter"/>
</dbReference>
<organism evidence="2 3">
    <name type="scientific">Deinococcus cellulosilyticus (strain DSM 18568 / NBRC 106333 / KACC 11606 / 5516J-15)</name>
    <dbReference type="NCBI Taxonomy" id="1223518"/>
    <lineage>
        <taxon>Bacteria</taxon>
        <taxon>Thermotogati</taxon>
        <taxon>Deinococcota</taxon>
        <taxon>Deinococci</taxon>
        <taxon>Deinococcales</taxon>
        <taxon>Deinococcaceae</taxon>
        <taxon>Deinococcus</taxon>
    </lineage>
</organism>
<feature type="domain" description="NADPH-dependent FMN reductase-like" evidence="1">
    <location>
        <begin position="3"/>
        <end position="134"/>
    </location>
</feature>
<dbReference type="Gene3D" id="3.40.50.360">
    <property type="match status" value="1"/>
</dbReference>
<dbReference type="InterPro" id="IPR005025">
    <property type="entry name" value="FMN_Rdtase-like_dom"/>
</dbReference>